<reference evidence="2" key="1">
    <citation type="submission" date="2021-02" db="EMBL/GenBank/DDBJ databases">
        <authorList>
            <person name="Nowell W R."/>
        </authorList>
    </citation>
    <scope>NUCLEOTIDE SEQUENCE</scope>
</reference>
<protein>
    <recommendedName>
        <fullName evidence="1">ADP ribosyltransferase domain-containing protein</fullName>
    </recommendedName>
</protein>
<feature type="domain" description="ADP ribosyltransferase" evidence="1">
    <location>
        <begin position="119"/>
        <end position="264"/>
    </location>
</feature>
<dbReference type="GO" id="GO:0005576">
    <property type="term" value="C:extracellular region"/>
    <property type="evidence" value="ECO:0007669"/>
    <property type="project" value="InterPro"/>
</dbReference>
<evidence type="ECO:0000313" key="4">
    <source>
        <dbReference type="EMBL" id="CAF4149842.1"/>
    </source>
</evidence>
<organism evidence="2 6">
    <name type="scientific">Didymodactylos carnosus</name>
    <dbReference type="NCBI Taxonomy" id="1234261"/>
    <lineage>
        <taxon>Eukaryota</taxon>
        <taxon>Metazoa</taxon>
        <taxon>Spiralia</taxon>
        <taxon>Gnathifera</taxon>
        <taxon>Rotifera</taxon>
        <taxon>Eurotatoria</taxon>
        <taxon>Bdelloidea</taxon>
        <taxon>Philodinida</taxon>
        <taxon>Philodinidae</taxon>
        <taxon>Didymodactylos</taxon>
    </lineage>
</organism>
<dbReference type="SUPFAM" id="SSF56399">
    <property type="entry name" value="ADP-ribosylation"/>
    <property type="match status" value="1"/>
</dbReference>
<dbReference type="EMBL" id="CAJOBC010042868">
    <property type="protein sequence ID" value="CAF4149842.1"/>
    <property type="molecule type" value="Genomic_DNA"/>
</dbReference>
<evidence type="ECO:0000313" key="2">
    <source>
        <dbReference type="EMBL" id="CAF1311727.1"/>
    </source>
</evidence>
<name>A0A815E9M8_9BILA</name>
<gene>
    <name evidence="2" type="ORF">GPM918_LOCUS29028</name>
    <name evidence="3" type="ORF">OVA965_LOCUS36616</name>
    <name evidence="4" type="ORF">SRO942_LOCUS29577</name>
    <name evidence="5" type="ORF">TMI583_LOCUS37632</name>
</gene>
<evidence type="ECO:0000313" key="3">
    <source>
        <dbReference type="EMBL" id="CAF1493656.1"/>
    </source>
</evidence>
<dbReference type="Pfam" id="PF03496">
    <property type="entry name" value="ADPrib_exo_Tox"/>
    <property type="match status" value="1"/>
</dbReference>
<evidence type="ECO:0000313" key="6">
    <source>
        <dbReference type="Proteomes" id="UP000663829"/>
    </source>
</evidence>
<dbReference type="EMBL" id="CAJNOK010033385">
    <property type="protein sequence ID" value="CAF1493656.1"/>
    <property type="molecule type" value="Genomic_DNA"/>
</dbReference>
<sequence length="270" mass="32024">MVQMRKDDKNKQWLVRREEVEVSQYLREERFCFPEKPKAAKSFGDIQENGSEFIREWWKRNKAIAENNKEEWQKIVEQACKGILKEGKLLNQEFEAQLLAAQLLTVKDKSVEEIYCSCIRLYTAESFLYKLVNSTLRNEDWSKVDTLGAYCCLLNRHLWKSRNKQELILYRGCTLTTELFEEYKEAIGKWIKWLGFSSTSKSRQQAEQFGNTLFIIHISRSYLASWQSDISSFSHYPFEQEVLLMAGHSFYVKQVERDPESQKYLIYLAL</sequence>
<dbReference type="Proteomes" id="UP000663829">
    <property type="component" value="Unassembled WGS sequence"/>
</dbReference>
<comment type="caution">
    <text evidence="2">The sequence shown here is derived from an EMBL/GenBank/DDBJ whole genome shotgun (WGS) entry which is preliminary data.</text>
</comment>
<dbReference type="Proteomes" id="UP000677228">
    <property type="component" value="Unassembled WGS sequence"/>
</dbReference>
<evidence type="ECO:0000313" key="5">
    <source>
        <dbReference type="EMBL" id="CAF4282729.1"/>
    </source>
</evidence>
<dbReference type="Proteomes" id="UP000682733">
    <property type="component" value="Unassembled WGS sequence"/>
</dbReference>
<dbReference type="PROSITE" id="PS51996">
    <property type="entry name" value="TR_MART"/>
    <property type="match status" value="1"/>
</dbReference>
<keyword evidence="6" id="KW-1185">Reference proteome</keyword>
<evidence type="ECO:0000259" key="1">
    <source>
        <dbReference type="Pfam" id="PF03496"/>
    </source>
</evidence>
<dbReference type="InterPro" id="IPR003540">
    <property type="entry name" value="ADP-ribosyltransferase"/>
</dbReference>
<dbReference type="Proteomes" id="UP000681722">
    <property type="component" value="Unassembled WGS sequence"/>
</dbReference>
<dbReference type="AlphaFoldDB" id="A0A815E9M8"/>
<dbReference type="Gene3D" id="3.90.176.10">
    <property type="entry name" value="Toxin ADP-ribosyltransferase, Chain A, domain 1"/>
    <property type="match status" value="1"/>
</dbReference>
<dbReference type="OrthoDB" id="423533at2759"/>
<proteinExistence type="predicted"/>
<dbReference type="EMBL" id="CAJOBA010055352">
    <property type="protein sequence ID" value="CAF4282729.1"/>
    <property type="molecule type" value="Genomic_DNA"/>
</dbReference>
<dbReference type="EMBL" id="CAJNOQ010012969">
    <property type="protein sequence ID" value="CAF1311727.1"/>
    <property type="molecule type" value="Genomic_DNA"/>
</dbReference>
<accession>A0A815E9M8</accession>